<evidence type="ECO:0000256" key="1">
    <source>
        <dbReference type="ARBA" id="ARBA00022603"/>
    </source>
</evidence>
<keyword evidence="1" id="KW-0489">Methyltransferase</keyword>
<dbReference type="PROSITE" id="PS00092">
    <property type="entry name" value="N6_MTASE"/>
    <property type="match status" value="1"/>
</dbReference>
<gene>
    <name evidence="5" type="ORF">UFOPK2282_01089</name>
</gene>
<protein>
    <submittedName>
        <fullName evidence="5">Unannotated protein</fullName>
    </submittedName>
</protein>
<dbReference type="GO" id="GO:0003676">
    <property type="term" value="F:nucleic acid binding"/>
    <property type="evidence" value="ECO:0007669"/>
    <property type="project" value="InterPro"/>
</dbReference>
<evidence type="ECO:0000256" key="3">
    <source>
        <dbReference type="ARBA" id="ARBA00022691"/>
    </source>
</evidence>
<dbReference type="NCBIfam" id="TIGR00536">
    <property type="entry name" value="hemK_fam"/>
    <property type="match status" value="1"/>
</dbReference>
<dbReference type="GO" id="GO:0032259">
    <property type="term" value="P:methylation"/>
    <property type="evidence" value="ECO:0007669"/>
    <property type="project" value="UniProtKB-KW"/>
</dbReference>
<dbReference type="InterPro" id="IPR050320">
    <property type="entry name" value="N5-glutamine_MTase"/>
</dbReference>
<dbReference type="InterPro" id="IPR002052">
    <property type="entry name" value="DNA_methylase_N6_adenine_CS"/>
</dbReference>
<dbReference type="SUPFAM" id="SSF53335">
    <property type="entry name" value="S-adenosyl-L-methionine-dependent methyltransferases"/>
    <property type="match status" value="1"/>
</dbReference>
<dbReference type="AlphaFoldDB" id="A0A6J6MFZ8"/>
<dbReference type="Pfam" id="PF17827">
    <property type="entry name" value="PrmC_N"/>
    <property type="match status" value="1"/>
</dbReference>
<dbReference type="InterPro" id="IPR029063">
    <property type="entry name" value="SAM-dependent_MTases_sf"/>
</dbReference>
<accession>A0A6J6MFZ8</accession>
<evidence type="ECO:0000313" key="5">
    <source>
        <dbReference type="EMBL" id="CAB4671263.1"/>
    </source>
</evidence>
<dbReference type="CDD" id="cd02440">
    <property type="entry name" value="AdoMet_MTases"/>
    <property type="match status" value="1"/>
</dbReference>
<evidence type="ECO:0000256" key="2">
    <source>
        <dbReference type="ARBA" id="ARBA00022679"/>
    </source>
</evidence>
<name>A0A6J6MFZ8_9ZZZZ</name>
<proteinExistence type="predicted"/>
<dbReference type="InterPro" id="IPR004556">
    <property type="entry name" value="HemK-like"/>
</dbReference>
<dbReference type="GO" id="GO:0008276">
    <property type="term" value="F:protein methyltransferase activity"/>
    <property type="evidence" value="ECO:0007669"/>
    <property type="project" value="InterPro"/>
</dbReference>
<dbReference type="Pfam" id="PF03602">
    <property type="entry name" value="Cons_hypoth95"/>
    <property type="match status" value="1"/>
</dbReference>
<sequence length="327" mass="35295">MSVDIERTQGGRSTVRDMLFDAERRLNAVGIPSPAADAAWIVSHALGIPRNRLILQDDITDEQRVHVEQLLTQRLSRVPLQHLLGSTGFRRIDVEVGPGVFIPRPETELVAEAAIRELREQIVGSRIGVDLCAGSGAIAISLGLEVENSRIHAVEFSDDAINWTQRNVEAHEEVLTAAGSRVEVIHDDAEHVADSGRPLARLAGQVSVVVSNPPYIPDAMIPREIEVRDHEPKMALYGGEDGLNVVRGVLRTAAILLAPGGLLVIEHADVQGTDAGMRGVPGITKAYTADFEIASITGIPAGTPVFTEVADRIDLNGLPRFTIARRV</sequence>
<dbReference type="Gene3D" id="1.10.8.10">
    <property type="entry name" value="DNA helicase RuvA subunit, C-terminal domain"/>
    <property type="match status" value="1"/>
</dbReference>
<dbReference type="InterPro" id="IPR040758">
    <property type="entry name" value="PrmC_N"/>
</dbReference>
<dbReference type="PANTHER" id="PTHR18895">
    <property type="entry name" value="HEMK METHYLTRANSFERASE"/>
    <property type="match status" value="1"/>
</dbReference>
<feature type="domain" description="Release factor glutamine methyltransferase N-terminal" evidence="4">
    <location>
        <begin position="20"/>
        <end position="85"/>
    </location>
</feature>
<evidence type="ECO:0000259" key="4">
    <source>
        <dbReference type="Pfam" id="PF17827"/>
    </source>
</evidence>
<reference evidence="5" key="1">
    <citation type="submission" date="2020-05" db="EMBL/GenBank/DDBJ databases">
        <authorList>
            <person name="Chiriac C."/>
            <person name="Salcher M."/>
            <person name="Ghai R."/>
            <person name="Kavagutti S V."/>
        </authorList>
    </citation>
    <scope>NUCLEOTIDE SEQUENCE</scope>
</reference>
<keyword evidence="3" id="KW-0949">S-adenosyl-L-methionine</keyword>
<keyword evidence="2" id="KW-0808">Transferase</keyword>
<dbReference type="Gene3D" id="3.40.50.150">
    <property type="entry name" value="Vaccinia Virus protein VP39"/>
    <property type="match status" value="1"/>
</dbReference>
<dbReference type="PANTHER" id="PTHR18895:SF74">
    <property type="entry name" value="MTRF1L RELEASE FACTOR GLUTAMINE METHYLTRANSFERASE"/>
    <property type="match status" value="1"/>
</dbReference>
<organism evidence="5">
    <name type="scientific">freshwater metagenome</name>
    <dbReference type="NCBI Taxonomy" id="449393"/>
    <lineage>
        <taxon>unclassified sequences</taxon>
        <taxon>metagenomes</taxon>
        <taxon>ecological metagenomes</taxon>
    </lineage>
</organism>
<dbReference type="EMBL" id="CAEZWR010000133">
    <property type="protein sequence ID" value="CAB4671263.1"/>
    <property type="molecule type" value="Genomic_DNA"/>
</dbReference>